<organism evidence="2 3">
    <name type="scientific">Cladorrhinum samala</name>
    <dbReference type="NCBI Taxonomy" id="585594"/>
    <lineage>
        <taxon>Eukaryota</taxon>
        <taxon>Fungi</taxon>
        <taxon>Dikarya</taxon>
        <taxon>Ascomycota</taxon>
        <taxon>Pezizomycotina</taxon>
        <taxon>Sordariomycetes</taxon>
        <taxon>Sordariomycetidae</taxon>
        <taxon>Sordariales</taxon>
        <taxon>Podosporaceae</taxon>
        <taxon>Cladorrhinum</taxon>
    </lineage>
</organism>
<reference evidence="2" key="2">
    <citation type="submission" date="2023-06" db="EMBL/GenBank/DDBJ databases">
        <authorList>
            <consortium name="Lawrence Berkeley National Laboratory"/>
            <person name="Mondo S.J."/>
            <person name="Hensen N."/>
            <person name="Bonometti L."/>
            <person name="Westerberg I."/>
            <person name="Brannstrom I.O."/>
            <person name="Guillou S."/>
            <person name="Cros-Aarteil S."/>
            <person name="Calhoun S."/>
            <person name="Haridas S."/>
            <person name="Kuo A."/>
            <person name="Pangilinan J."/>
            <person name="Riley R."/>
            <person name="Labutti K."/>
            <person name="Andreopoulos B."/>
            <person name="Lipzen A."/>
            <person name="Chen C."/>
            <person name="Yanf M."/>
            <person name="Daum C."/>
            <person name="Ng V."/>
            <person name="Clum A."/>
            <person name="Steindorff A."/>
            <person name="Ohm R."/>
            <person name="Martin F."/>
            <person name="Silar P."/>
            <person name="Natvig D."/>
            <person name="Lalanne C."/>
            <person name="Gautier V."/>
            <person name="Ament-Velasquez S.L."/>
            <person name="Kruys A."/>
            <person name="Hutchinson M.I."/>
            <person name="Powell A.J."/>
            <person name="Barry K."/>
            <person name="Miller A.N."/>
            <person name="Grigoriev I.V."/>
            <person name="Debuchy R."/>
            <person name="Gladieux P."/>
            <person name="Thoren M.H."/>
            <person name="Johannesson H."/>
        </authorList>
    </citation>
    <scope>NUCLEOTIDE SEQUENCE</scope>
    <source>
        <strain evidence="2">PSN324</strain>
    </source>
</reference>
<keyword evidence="1" id="KW-0732">Signal</keyword>
<proteinExistence type="predicted"/>
<dbReference type="Proteomes" id="UP001321749">
    <property type="component" value="Unassembled WGS sequence"/>
</dbReference>
<evidence type="ECO:0000313" key="3">
    <source>
        <dbReference type="Proteomes" id="UP001321749"/>
    </source>
</evidence>
<protein>
    <submittedName>
        <fullName evidence="2">Uncharacterized protein</fullName>
    </submittedName>
</protein>
<feature type="chain" id="PRO_5043373133" evidence="1">
    <location>
        <begin position="16"/>
        <end position="136"/>
    </location>
</feature>
<dbReference type="EMBL" id="MU864929">
    <property type="protein sequence ID" value="KAK4466801.1"/>
    <property type="molecule type" value="Genomic_DNA"/>
</dbReference>
<name>A0AAV9I563_9PEZI</name>
<keyword evidence="3" id="KW-1185">Reference proteome</keyword>
<dbReference type="AlphaFoldDB" id="A0AAV9I563"/>
<feature type="signal peptide" evidence="1">
    <location>
        <begin position="1"/>
        <end position="15"/>
    </location>
</feature>
<comment type="caution">
    <text evidence="2">The sequence shown here is derived from an EMBL/GenBank/DDBJ whole genome shotgun (WGS) entry which is preliminary data.</text>
</comment>
<gene>
    <name evidence="2" type="ORF">QBC42DRAFT_302288</name>
</gene>
<evidence type="ECO:0000313" key="2">
    <source>
        <dbReference type="EMBL" id="KAK4466801.1"/>
    </source>
</evidence>
<sequence length="136" mass="15014">MQLIKVFSLATAAAATPATFSPLQKRCSPVYEEGLALGYYPPAPCWQTFDTACRPFLAENTQMVIDPKQHLVVVYGVPSYCGAEIAEELAREASGRKNYGWVAKHGYLTYLEGGILVISGMSEDAIKRYQQLTYPN</sequence>
<reference evidence="2" key="1">
    <citation type="journal article" date="2023" name="Mol. Phylogenet. Evol.">
        <title>Genome-scale phylogeny and comparative genomics of the fungal order Sordariales.</title>
        <authorList>
            <person name="Hensen N."/>
            <person name="Bonometti L."/>
            <person name="Westerberg I."/>
            <person name="Brannstrom I.O."/>
            <person name="Guillou S."/>
            <person name="Cros-Aarteil S."/>
            <person name="Calhoun S."/>
            <person name="Haridas S."/>
            <person name="Kuo A."/>
            <person name="Mondo S."/>
            <person name="Pangilinan J."/>
            <person name="Riley R."/>
            <person name="LaButti K."/>
            <person name="Andreopoulos B."/>
            <person name="Lipzen A."/>
            <person name="Chen C."/>
            <person name="Yan M."/>
            <person name="Daum C."/>
            <person name="Ng V."/>
            <person name="Clum A."/>
            <person name="Steindorff A."/>
            <person name="Ohm R.A."/>
            <person name="Martin F."/>
            <person name="Silar P."/>
            <person name="Natvig D.O."/>
            <person name="Lalanne C."/>
            <person name="Gautier V."/>
            <person name="Ament-Velasquez S.L."/>
            <person name="Kruys A."/>
            <person name="Hutchinson M.I."/>
            <person name="Powell A.J."/>
            <person name="Barry K."/>
            <person name="Miller A.N."/>
            <person name="Grigoriev I.V."/>
            <person name="Debuchy R."/>
            <person name="Gladieux P."/>
            <person name="Hiltunen Thoren M."/>
            <person name="Johannesson H."/>
        </authorList>
    </citation>
    <scope>NUCLEOTIDE SEQUENCE</scope>
    <source>
        <strain evidence="2">PSN324</strain>
    </source>
</reference>
<evidence type="ECO:0000256" key="1">
    <source>
        <dbReference type="SAM" id="SignalP"/>
    </source>
</evidence>
<accession>A0AAV9I563</accession>